<comment type="caution">
    <text evidence="2">The sequence shown here is derived from an EMBL/GenBank/DDBJ whole genome shotgun (WGS) entry which is preliminary data.</text>
</comment>
<dbReference type="EMBL" id="MHIB01000015">
    <property type="protein sequence ID" value="OGY44501.1"/>
    <property type="molecule type" value="Genomic_DNA"/>
</dbReference>
<dbReference type="STRING" id="1797532.A2729_01565"/>
<reference evidence="2 3" key="1">
    <citation type="journal article" date="2016" name="Nat. Commun.">
        <title>Thousands of microbial genomes shed light on interconnected biogeochemical processes in an aquifer system.</title>
        <authorList>
            <person name="Anantharaman K."/>
            <person name="Brown C.T."/>
            <person name="Hug L.A."/>
            <person name="Sharon I."/>
            <person name="Castelle C.J."/>
            <person name="Probst A.J."/>
            <person name="Thomas B.C."/>
            <person name="Singh A."/>
            <person name="Wilkins M.J."/>
            <person name="Karaoz U."/>
            <person name="Brodie E.L."/>
            <person name="Williams K.H."/>
            <person name="Hubbard S.S."/>
            <person name="Banfield J.F."/>
        </authorList>
    </citation>
    <scope>NUCLEOTIDE SEQUENCE [LARGE SCALE GENOMIC DNA]</scope>
</reference>
<feature type="transmembrane region" description="Helical" evidence="1">
    <location>
        <begin position="20"/>
        <end position="39"/>
    </location>
</feature>
<name>A0A1G1XX04_9BACT</name>
<evidence type="ECO:0000313" key="3">
    <source>
        <dbReference type="Proteomes" id="UP000178930"/>
    </source>
</evidence>
<proteinExistence type="predicted"/>
<evidence type="ECO:0008006" key="4">
    <source>
        <dbReference type="Google" id="ProtNLM"/>
    </source>
</evidence>
<evidence type="ECO:0000256" key="1">
    <source>
        <dbReference type="SAM" id="Phobius"/>
    </source>
</evidence>
<organism evidence="2 3">
    <name type="scientific">Candidatus Buchananbacteria bacterium RIFCSPHIGHO2_01_FULL_39_14</name>
    <dbReference type="NCBI Taxonomy" id="1797532"/>
    <lineage>
        <taxon>Bacteria</taxon>
        <taxon>Candidatus Buchananiibacteriota</taxon>
    </lineage>
</organism>
<protein>
    <recommendedName>
        <fullName evidence="4">Tetratricopeptide repeat-like domain-containing protein</fullName>
    </recommendedName>
</protein>
<accession>A0A1G1XX04</accession>
<evidence type="ECO:0000313" key="2">
    <source>
        <dbReference type="EMBL" id="OGY44501.1"/>
    </source>
</evidence>
<sequence length="135" mass="15246">MDEQILENIPALPPHQYPLWVKLFGVSIIIATIYSLILLPEYLVAAKKMRAAQIAYQSGNYDESIQLYSYVLETVPTSKAARIGVAEAIFSNSDKSDDEVGLTLLQGITLDKDTWARIMRVMPVEYQQYFGDVKQ</sequence>
<dbReference type="Proteomes" id="UP000178930">
    <property type="component" value="Unassembled WGS sequence"/>
</dbReference>
<keyword evidence="1" id="KW-1133">Transmembrane helix</keyword>
<keyword evidence="1" id="KW-0472">Membrane</keyword>
<gene>
    <name evidence="2" type="ORF">A2729_01565</name>
</gene>
<dbReference type="AlphaFoldDB" id="A0A1G1XX04"/>
<keyword evidence="1" id="KW-0812">Transmembrane</keyword>